<dbReference type="eggNOG" id="ENOG502RJ61">
    <property type="taxonomic scope" value="Eukaryota"/>
</dbReference>
<evidence type="ECO:0000313" key="3">
    <source>
        <dbReference type="Proteomes" id="UP000019374"/>
    </source>
</evidence>
<name>T5AL46_OPHSC</name>
<organism evidence="2 3">
    <name type="scientific">Ophiocordyceps sinensis (strain Co18 / CGMCC 3.14243)</name>
    <name type="common">Yarsagumba caterpillar fungus</name>
    <name type="synonym">Hirsutella sinensis</name>
    <dbReference type="NCBI Taxonomy" id="911162"/>
    <lineage>
        <taxon>Eukaryota</taxon>
        <taxon>Fungi</taxon>
        <taxon>Dikarya</taxon>
        <taxon>Ascomycota</taxon>
        <taxon>Pezizomycotina</taxon>
        <taxon>Sordariomycetes</taxon>
        <taxon>Hypocreomycetidae</taxon>
        <taxon>Hypocreales</taxon>
        <taxon>Ophiocordycipitaceae</taxon>
        <taxon>Ophiocordyceps</taxon>
    </lineage>
</organism>
<dbReference type="OrthoDB" id="4925203at2759"/>
<evidence type="ECO:0000313" key="2">
    <source>
        <dbReference type="EMBL" id="EQL03324.1"/>
    </source>
</evidence>
<feature type="region of interest" description="Disordered" evidence="1">
    <location>
        <begin position="1"/>
        <end position="20"/>
    </location>
</feature>
<gene>
    <name evidence="2" type="ORF">OCS_00976</name>
</gene>
<dbReference type="AlphaFoldDB" id="T5AL46"/>
<reference evidence="2 3" key="1">
    <citation type="journal article" date="2013" name="Chin. Sci. Bull.">
        <title>Genome survey uncovers the secrets of sex and lifestyle in caterpillar fungus.</title>
        <authorList>
            <person name="Hu X."/>
            <person name="Zhang Y."/>
            <person name="Xiao G."/>
            <person name="Zheng P."/>
            <person name="Xia Y."/>
            <person name="Zhang X."/>
            <person name="St Leger R.J."/>
            <person name="Liu X."/>
            <person name="Wang C."/>
        </authorList>
    </citation>
    <scope>NUCLEOTIDE SEQUENCE [LARGE SCALE GENOMIC DNA]</scope>
    <source>
        <strain evidence="3">Co18 / CGMCC 3.14243</strain>
        <tissue evidence="2">Fruit-body</tissue>
    </source>
</reference>
<sequence length="270" mass="31441">MCDRLSAPSHSASGPLSQKRFLLRRERDRRQRLENQVARGRPDAAWRRCGVETCTWPGCRYEELAGTVRDKGSNHNGVPVKEIFQRFADEMVGCIWPEECLSGKRSSKHRTVESFATSPPTRLAFWRFQESCREQQLKPSENAMQKMVVSLLPELQQQMPVAESLVHQEAEPDCSKQRRLQDSAMGFVVDVEVWRRSQDGRFRDWTFGQRAERGEFLAALLLNLWLMDREDCFEAQRGIDRRRCDELWQEWLGGDPGGLKDEEEVTRWLP</sequence>
<dbReference type="EMBL" id="KE652218">
    <property type="protein sequence ID" value="EQL03324.1"/>
    <property type="molecule type" value="Genomic_DNA"/>
</dbReference>
<dbReference type="Proteomes" id="UP000019374">
    <property type="component" value="Unassembled WGS sequence"/>
</dbReference>
<accession>T5AL46</accession>
<proteinExistence type="predicted"/>
<dbReference type="HOGENOM" id="CLU_1030948_0_0_1"/>
<protein>
    <submittedName>
        <fullName evidence="2">Uncharacterized protein</fullName>
    </submittedName>
</protein>
<evidence type="ECO:0000256" key="1">
    <source>
        <dbReference type="SAM" id="MobiDB-lite"/>
    </source>
</evidence>